<protein>
    <recommendedName>
        <fullName evidence="5">6-phosphogluconolactonase</fullName>
    </recommendedName>
</protein>
<evidence type="ECO:0000313" key="4">
    <source>
        <dbReference type="Proteomes" id="UP001055111"/>
    </source>
</evidence>
<reference evidence="3" key="1">
    <citation type="submission" date="2022-09" db="EMBL/GenBank/DDBJ databases">
        <title>Isolation and characterization of 3-chlorobenzoate degrading bacteria from soils in Shizuoka.</title>
        <authorList>
            <person name="Ifat A."/>
            <person name="Ogawa N."/>
            <person name="Kimbara K."/>
            <person name="Moriuchi R."/>
            <person name="Dohra H."/>
            <person name="Shintani M."/>
        </authorList>
    </citation>
    <scope>NUCLEOTIDE SEQUENCE</scope>
    <source>
        <strain evidence="3">19CS4-2</strain>
    </source>
</reference>
<dbReference type="EMBL" id="BPUS01000015">
    <property type="protein sequence ID" value="GJH28427.1"/>
    <property type="molecule type" value="Genomic_DNA"/>
</dbReference>
<evidence type="ECO:0000313" key="3">
    <source>
        <dbReference type="EMBL" id="GJH28427.1"/>
    </source>
</evidence>
<evidence type="ECO:0000256" key="1">
    <source>
        <dbReference type="ARBA" id="ARBA00005564"/>
    </source>
</evidence>
<dbReference type="InterPro" id="IPR011048">
    <property type="entry name" value="Haem_d1_sf"/>
</dbReference>
<proteinExistence type="inferred from homology"/>
<dbReference type="GO" id="GO:0017057">
    <property type="term" value="F:6-phosphogluconolactonase activity"/>
    <property type="evidence" value="ECO:0007669"/>
    <property type="project" value="TreeGrafter"/>
</dbReference>
<dbReference type="PANTHER" id="PTHR30344">
    <property type="entry name" value="6-PHOSPHOGLUCONOLACTONASE-RELATED"/>
    <property type="match status" value="1"/>
</dbReference>
<keyword evidence="2" id="KW-0313">Glucose metabolism</keyword>
<keyword evidence="2" id="KW-0119">Carbohydrate metabolism</keyword>
<comment type="similarity">
    <text evidence="1">Belongs to the cycloisomerase 2 family.</text>
</comment>
<accession>A0AA37IEX4</accession>
<name>A0AA37IEX4_9BURK</name>
<dbReference type="Pfam" id="PF10282">
    <property type="entry name" value="Lactonase"/>
    <property type="match status" value="1"/>
</dbReference>
<sequence length="137" mass="14537">MSADVLVFRWDAQKGRLTLAQSLPISTAVFASVKSGAEITVSGDGHFVYVANRGENQIVVYRVDAASGTLSEIQRVASDGSKPWSFGIDTTGRWLVVANQESGTVNVLAIDRKSGLLKSTGHSVKVERAVTVAFVVG</sequence>
<comment type="caution">
    <text evidence="3">The sequence shown here is derived from an EMBL/GenBank/DDBJ whole genome shotgun (WGS) entry which is preliminary data.</text>
</comment>
<organism evidence="3 4">
    <name type="scientific">Caballeronia novacaledonica</name>
    <dbReference type="NCBI Taxonomy" id="1544861"/>
    <lineage>
        <taxon>Bacteria</taxon>
        <taxon>Pseudomonadati</taxon>
        <taxon>Pseudomonadota</taxon>
        <taxon>Betaproteobacteria</taxon>
        <taxon>Burkholderiales</taxon>
        <taxon>Burkholderiaceae</taxon>
        <taxon>Caballeronia</taxon>
    </lineage>
</organism>
<dbReference type="InterPro" id="IPR019405">
    <property type="entry name" value="Lactonase_7-beta_prop"/>
</dbReference>
<dbReference type="InterPro" id="IPR015943">
    <property type="entry name" value="WD40/YVTN_repeat-like_dom_sf"/>
</dbReference>
<gene>
    <name evidence="3" type="ORF">CBA19CS42_27945</name>
</gene>
<dbReference type="Proteomes" id="UP001055111">
    <property type="component" value="Unassembled WGS sequence"/>
</dbReference>
<dbReference type="Gene3D" id="2.130.10.10">
    <property type="entry name" value="YVTN repeat-like/Quinoprotein amine dehydrogenase"/>
    <property type="match status" value="1"/>
</dbReference>
<dbReference type="GO" id="GO:0006006">
    <property type="term" value="P:glucose metabolic process"/>
    <property type="evidence" value="ECO:0007669"/>
    <property type="project" value="UniProtKB-KW"/>
</dbReference>
<dbReference type="AlphaFoldDB" id="A0AA37IEX4"/>
<dbReference type="SUPFAM" id="SSF51004">
    <property type="entry name" value="C-terminal (heme d1) domain of cytochrome cd1-nitrite reductase"/>
    <property type="match status" value="1"/>
</dbReference>
<evidence type="ECO:0000256" key="2">
    <source>
        <dbReference type="ARBA" id="ARBA00022526"/>
    </source>
</evidence>
<dbReference type="PANTHER" id="PTHR30344:SF1">
    <property type="entry name" value="6-PHOSPHOGLUCONOLACTONASE"/>
    <property type="match status" value="1"/>
</dbReference>
<dbReference type="InterPro" id="IPR050282">
    <property type="entry name" value="Cycloisomerase_2"/>
</dbReference>
<evidence type="ECO:0008006" key="5">
    <source>
        <dbReference type="Google" id="ProtNLM"/>
    </source>
</evidence>